<reference evidence="2 3" key="1">
    <citation type="submission" date="2022-01" db="EMBL/GenBank/DDBJ databases">
        <authorList>
            <person name="Xiong W."/>
            <person name="Schranz E."/>
        </authorList>
    </citation>
    <scope>NUCLEOTIDE SEQUENCE [LARGE SCALE GENOMIC DNA]</scope>
</reference>
<feature type="compositionally biased region" description="Polar residues" evidence="1">
    <location>
        <begin position="241"/>
        <end position="253"/>
    </location>
</feature>
<feature type="compositionally biased region" description="Basic and acidic residues" evidence="1">
    <location>
        <begin position="211"/>
        <end position="237"/>
    </location>
</feature>
<comment type="caution">
    <text evidence="2">The sequence shown here is derived from an EMBL/GenBank/DDBJ whole genome shotgun (WGS) entry which is preliminary data.</text>
</comment>
<sequence>MRSLIQLKETPNFEITYIGGLKVLLVFKDFIAAKGFMENRRRWEEYLKWEEDGELESTLKYERVAWIRITGLPLQYWGETNFSAIAAPYGVIIASYDDLPNRVDMSHVKIGILIGIRRRINEEITISLMGTLTRIGIIEFDEDWFPFNFDPVSNPYEEELVDDTESEDGISDTWIPENNTDLEEGEIEMENGGVTDGAVNSGAGEGMPADAHVEKAPREEQSAHAEVLPRMESEHAHGKNTPINSNGKNNSMKANINSQLDRQGPTGENKEIGGNGPSHSIELIGLLDSECFGPCSSRWINSPENSWPNYLPQFNVGGSTLRRHRTYDMAFPFSANQIRPMGNLDSDDVDYGASVPLPNGNTAPVDRSEDGSSIDLIEGARRTHGMYQELNLMIVYPLHWRQRI</sequence>
<feature type="region of interest" description="Disordered" evidence="1">
    <location>
        <begin position="201"/>
        <end position="253"/>
    </location>
</feature>
<protein>
    <recommendedName>
        <fullName evidence="4">DUF4283 domain-containing protein</fullName>
    </recommendedName>
</protein>
<proteinExistence type="predicted"/>
<organism evidence="2 3">
    <name type="scientific">Lactuca virosa</name>
    <dbReference type="NCBI Taxonomy" id="75947"/>
    <lineage>
        <taxon>Eukaryota</taxon>
        <taxon>Viridiplantae</taxon>
        <taxon>Streptophyta</taxon>
        <taxon>Embryophyta</taxon>
        <taxon>Tracheophyta</taxon>
        <taxon>Spermatophyta</taxon>
        <taxon>Magnoliopsida</taxon>
        <taxon>eudicotyledons</taxon>
        <taxon>Gunneridae</taxon>
        <taxon>Pentapetalae</taxon>
        <taxon>asterids</taxon>
        <taxon>campanulids</taxon>
        <taxon>Asterales</taxon>
        <taxon>Asteraceae</taxon>
        <taxon>Cichorioideae</taxon>
        <taxon>Cichorieae</taxon>
        <taxon>Lactucinae</taxon>
        <taxon>Lactuca</taxon>
    </lineage>
</organism>
<dbReference type="PANTHER" id="PTHR34427">
    <property type="entry name" value="DUF4283 DOMAIN PROTEIN"/>
    <property type="match status" value="1"/>
</dbReference>
<evidence type="ECO:0000256" key="1">
    <source>
        <dbReference type="SAM" id="MobiDB-lite"/>
    </source>
</evidence>
<keyword evidence="3" id="KW-1185">Reference proteome</keyword>
<gene>
    <name evidence="2" type="ORF">LVIROSA_LOCUS16015</name>
</gene>
<accession>A0AAU9MYF0</accession>
<feature type="region of interest" description="Disordered" evidence="1">
    <location>
        <begin position="258"/>
        <end position="277"/>
    </location>
</feature>
<evidence type="ECO:0000313" key="2">
    <source>
        <dbReference type="EMBL" id="CAH1429139.1"/>
    </source>
</evidence>
<dbReference type="AlphaFoldDB" id="A0AAU9MYF0"/>
<name>A0AAU9MYF0_9ASTR</name>
<dbReference type="PANTHER" id="PTHR34427:SF5">
    <property type="entry name" value="DUF4283 DOMAIN-CONTAINING PROTEIN"/>
    <property type="match status" value="1"/>
</dbReference>
<evidence type="ECO:0000313" key="3">
    <source>
        <dbReference type="Proteomes" id="UP001157418"/>
    </source>
</evidence>
<dbReference type="EMBL" id="CAKMRJ010002514">
    <property type="protein sequence ID" value="CAH1429139.1"/>
    <property type="molecule type" value="Genomic_DNA"/>
</dbReference>
<dbReference type="Proteomes" id="UP001157418">
    <property type="component" value="Unassembled WGS sequence"/>
</dbReference>
<evidence type="ECO:0008006" key="4">
    <source>
        <dbReference type="Google" id="ProtNLM"/>
    </source>
</evidence>